<dbReference type="PROSITE" id="PS51257">
    <property type="entry name" value="PROKAR_LIPOPROTEIN"/>
    <property type="match status" value="1"/>
</dbReference>
<feature type="region of interest" description="Disordered" evidence="1">
    <location>
        <begin position="176"/>
        <end position="198"/>
    </location>
</feature>
<proteinExistence type="predicted"/>
<organism evidence="3 4">
    <name type="scientific">Ideonella azotifigens</name>
    <dbReference type="NCBI Taxonomy" id="513160"/>
    <lineage>
        <taxon>Bacteria</taxon>
        <taxon>Pseudomonadati</taxon>
        <taxon>Pseudomonadota</taxon>
        <taxon>Betaproteobacteria</taxon>
        <taxon>Burkholderiales</taxon>
        <taxon>Sphaerotilaceae</taxon>
        <taxon>Ideonella</taxon>
    </lineage>
</organism>
<accession>A0ABP3VIW0</accession>
<dbReference type="EMBL" id="BAAAEW010000026">
    <property type="protein sequence ID" value="GAA0758788.1"/>
    <property type="molecule type" value="Genomic_DNA"/>
</dbReference>
<evidence type="ECO:0000256" key="2">
    <source>
        <dbReference type="SAM" id="SignalP"/>
    </source>
</evidence>
<dbReference type="Proteomes" id="UP001500279">
    <property type="component" value="Unassembled WGS sequence"/>
</dbReference>
<feature type="signal peptide" evidence="2">
    <location>
        <begin position="1"/>
        <end position="25"/>
    </location>
</feature>
<evidence type="ECO:0000256" key="1">
    <source>
        <dbReference type="SAM" id="MobiDB-lite"/>
    </source>
</evidence>
<sequence>MMRSFALPAAPTTRLQLALATLGLAAGLTACGKVQEVATQKATEKLIESSINKDGNTNAKVDLGSGGMKVEGQDEHGKAFKMEMGSAQISEKELGLPFYPGAKPADNKGTRIVNGDGMMMQVELTSSDDPKKVSEWYRAQLKSSQENKLVMDQGKEKGMTLSISDTKAESNVMVDVSDDGNNGSHISLMYSAKTKPGA</sequence>
<comment type="caution">
    <text evidence="3">The sequence shown here is derived from an EMBL/GenBank/DDBJ whole genome shotgun (WGS) entry which is preliminary data.</text>
</comment>
<keyword evidence="4" id="KW-1185">Reference proteome</keyword>
<dbReference type="RefSeq" id="WP_141289705.1">
    <property type="nucleotide sequence ID" value="NZ_BAAAEW010000026.1"/>
</dbReference>
<name>A0ABP3VIW0_9BURK</name>
<evidence type="ECO:0000313" key="4">
    <source>
        <dbReference type="Proteomes" id="UP001500279"/>
    </source>
</evidence>
<keyword evidence="2" id="KW-0732">Signal</keyword>
<evidence type="ECO:0008006" key="5">
    <source>
        <dbReference type="Google" id="ProtNLM"/>
    </source>
</evidence>
<reference evidence="4" key="1">
    <citation type="journal article" date="2019" name="Int. J. Syst. Evol. Microbiol.">
        <title>The Global Catalogue of Microorganisms (GCM) 10K type strain sequencing project: providing services to taxonomists for standard genome sequencing and annotation.</title>
        <authorList>
            <consortium name="The Broad Institute Genomics Platform"/>
            <consortium name="The Broad Institute Genome Sequencing Center for Infectious Disease"/>
            <person name="Wu L."/>
            <person name="Ma J."/>
        </authorList>
    </citation>
    <scope>NUCLEOTIDE SEQUENCE [LARGE SCALE GENOMIC DNA]</scope>
    <source>
        <strain evidence="4">JCM 15503</strain>
    </source>
</reference>
<protein>
    <recommendedName>
        <fullName evidence="5">Lipoprotein</fullName>
    </recommendedName>
</protein>
<evidence type="ECO:0000313" key="3">
    <source>
        <dbReference type="EMBL" id="GAA0758788.1"/>
    </source>
</evidence>
<gene>
    <name evidence="3" type="ORF">GCM10009107_39570</name>
</gene>
<feature type="chain" id="PRO_5045863776" description="Lipoprotein" evidence="2">
    <location>
        <begin position="26"/>
        <end position="198"/>
    </location>
</feature>